<dbReference type="Gene3D" id="3.40.50.2020">
    <property type="match status" value="1"/>
</dbReference>
<evidence type="ECO:0000259" key="2">
    <source>
        <dbReference type="Pfam" id="PF00156"/>
    </source>
</evidence>
<evidence type="ECO:0000313" key="6">
    <source>
        <dbReference type="Proteomes" id="UP000184089"/>
    </source>
</evidence>
<reference evidence="6" key="2">
    <citation type="submission" date="2016-11" db="EMBL/GenBank/DDBJ databases">
        <authorList>
            <person name="Jaros S."/>
            <person name="Januszkiewicz K."/>
            <person name="Wedrychowicz H."/>
        </authorList>
    </citation>
    <scope>NUCLEOTIDE SEQUENCE [LARGE SCALE GENOMIC DNA]</scope>
    <source>
        <strain evidence="6">DSM 4029</strain>
    </source>
</reference>
<reference evidence="4 7" key="3">
    <citation type="journal article" date="2019" name="Nat. Med.">
        <title>A library of human gut bacterial isolates paired with longitudinal multiomics data enables mechanistic microbiome research.</title>
        <authorList>
            <person name="Poyet M."/>
            <person name="Groussin M."/>
            <person name="Gibbons S.M."/>
            <person name="Avila-Pacheco J."/>
            <person name="Jiang X."/>
            <person name="Kearney S.M."/>
            <person name="Perrotta A.R."/>
            <person name="Berdy B."/>
            <person name="Zhao S."/>
            <person name="Lieberman T.D."/>
            <person name="Swanson P.K."/>
            <person name="Smith M."/>
            <person name="Roesemann S."/>
            <person name="Alexander J.E."/>
            <person name="Rich S.A."/>
            <person name="Livny J."/>
            <person name="Vlamakis H."/>
            <person name="Clish C."/>
            <person name="Bullock K."/>
            <person name="Deik A."/>
            <person name="Scott J."/>
            <person name="Pierce K.A."/>
            <person name="Xavier R.J."/>
            <person name="Alm E.J."/>
        </authorList>
    </citation>
    <scope>NUCLEOTIDE SEQUENCE [LARGE SCALE GENOMIC DNA]</scope>
    <source>
        <strain evidence="4 7">BIOML-A2</strain>
    </source>
</reference>
<evidence type="ECO:0000256" key="1">
    <source>
        <dbReference type="ARBA" id="ARBA00008007"/>
    </source>
</evidence>
<accession>A0AAQ1MFP1</accession>
<dbReference type="InterPro" id="IPR044005">
    <property type="entry name" value="DZR_2"/>
</dbReference>
<evidence type="ECO:0000313" key="4">
    <source>
        <dbReference type="EMBL" id="MZL69356.1"/>
    </source>
</evidence>
<evidence type="ECO:0000313" key="5">
    <source>
        <dbReference type="EMBL" id="SHG44760.1"/>
    </source>
</evidence>
<feature type="domain" description="Phosphoribosyltransferase" evidence="2">
    <location>
        <begin position="131"/>
        <end position="229"/>
    </location>
</feature>
<dbReference type="Proteomes" id="UP000474718">
    <property type="component" value="Unassembled WGS sequence"/>
</dbReference>
<dbReference type="SUPFAM" id="SSF53271">
    <property type="entry name" value="PRTase-like"/>
    <property type="match status" value="1"/>
</dbReference>
<dbReference type="PANTHER" id="PTHR47505:SF1">
    <property type="entry name" value="DNA UTILIZATION PROTEIN YHGH"/>
    <property type="match status" value="1"/>
</dbReference>
<dbReference type="EMBL" id="WWVX01000003">
    <property type="protein sequence ID" value="MZL69356.1"/>
    <property type="molecule type" value="Genomic_DNA"/>
</dbReference>
<reference evidence="5" key="1">
    <citation type="submission" date="2016-11" db="EMBL/GenBank/DDBJ databases">
        <authorList>
            <person name="Varghese N."/>
            <person name="Submissions S."/>
        </authorList>
    </citation>
    <scope>NUCLEOTIDE SEQUENCE</scope>
    <source>
        <strain evidence="5">DSM 4029</strain>
    </source>
</reference>
<dbReference type="InterPro" id="IPR000836">
    <property type="entry name" value="PRTase_dom"/>
</dbReference>
<evidence type="ECO:0000313" key="7">
    <source>
        <dbReference type="Proteomes" id="UP000474718"/>
    </source>
</evidence>
<sequence>MRALAAALRLLYPRVCPFCGDAIPLGQRVCPKCTLQSHRISDTINHKGVLEAQGETLPYAEGDIAPFWYQGPVRRAITAYKFSARLGAAEVLAAHMADTCRAVLPLEEIEGVVCVPGRPRQRRERGFGHSELLAQHLARELDIPYLKGALVKLFDTPYQHRLGLPARRENLLGAFEVADRAAVRGKTLLLCDDIVTTGGTAAECAKMLRVRGCERVYFCAAAAAGKERNREANGKL</sequence>
<dbReference type="InterPro" id="IPR051910">
    <property type="entry name" value="ComF/GntX_DNA_util-trans"/>
</dbReference>
<dbReference type="CDD" id="cd06223">
    <property type="entry name" value="PRTases_typeI"/>
    <property type="match status" value="1"/>
</dbReference>
<comment type="caution">
    <text evidence="5">The sequence shown here is derived from an EMBL/GenBank/DDBJ whole genome shotgun (WGS) entry which is preliminary data.</text>
</comment>
<dbReference type="EMBL" id="FQVY01000004">
    <property type="protein sequence ID" value="SHG44760.1"/>
    <property type="molecule type" value="Genomic_DNA"/>
</dbReference>
<dbReference type="Proteomes" id="UP000184089">
    <property type="component" value="Unassembled WGS sequence"/>
</dbReference>
<protein>
    <submittedName>
        <fullName evidence="5">ComF family protein</fullName>
    </submittedName>
</protein>
<dbReference type="RefSeq" id="WP_021658680.1">
    <property type="nucleotide sequence ID" value="NZ_FQVY01000004.1"/>
</dbReference>
<evidence type="ECO:0000259" key="3">
    <source>
        <dbReference type="Pfam" id="PF18912"/>
    </source>
</evidence>
<comment type="similarity">
    <text evidence="1">Belongs to the ComF/GntX family.</text>
</comment>
<proteinExistence type="inferred from homology"/>
<dbReference type="AlphaFoldDB" id="A0AAQ1MFP1"/>
<organism evidence="5 6">
    <name type="scientific">Bittarella massiliensis</name>
    <name type="common">ex Durand et al. 2017</name>
    <dbReference type="NCBI Taxonomy" id="1720313"/>
    <lineage>
        <taxon>Bacteria</taxon>
        <taxon>Bacillati</taxon>
        <taxon>Bacillota</taxon>
        <taxon>Clostridia</taxon>
        <taxon>Eubacteriales</taxon>
        <taxon>Oscillospiraceae</taxon>
        <taxon>Bittarella (ex Durand et al. 2017)</taxon>
    </lineage>
</organism>
<feature type="domain" description="Double zinc ribbon" evidence="3">
    <location>
        <begin position="7"/>
        <end position="41"/>
    </location>
</feature>
<gene>
    <name evidence="4" type="ORF">GT747_06180</name>
    <name evidence="5" type="ORF">SAMN05444424_2419</name>
</gene>
<dbReference type="Pfam" id="PF18912">
    <property type="entry name" value="DZR_2"/>
    <property type="match status" value="1"/>
</dbReference>
<keyword evidence="7" id="KW-1185">Reference proteome</keyword>
<name>A0AAQ1MFP1_9FIRM</name>
<dbReference type="PANTHER" id="PTHR47505">
    <property type="entry name" value="DNA UTILIZATION PROTEIN YHGH"/>
    <property type="match status" value="1"/>
</dbReference>
<dbReference type="InterPro" id="IPR029057">
    <property type="entry name" value="PRTase-like"/>
</dbReference>
<dbReference type="Pfam" id="PF00156">
    <property type="entry name" value="Pribosyltran"/>
    <property type="match status" value="1"/>
</dbReference>